<evidence type="ECO:0000313" key="2">
    <source>
        <dbReference type="EMBL" id="THH38866.1"/>
    </source>
</evidence>
<protein>
    <submittedName>
        <fullName evidence="2">Hint domain-containing protein</fullName>
    </submittedName>
</protein>
<dbReference type="Proteomes" id="UP000306602">
    <property type="component" value="Unassembled WGS sequence"/>
</dbReference>
<name>A0A4S4NGS6_9RHOB</name>
<dbReference type="InterPro" id="IPR028992">
    <property type="entry name" value="Hedgehog/Intein_dom"/>
</dbReference>
<dbReference type="EMBL" id="SRKY01000001">
    <property type="protein sequence ID" value="THH38866.1"/>
    <property type="molecule type" value="Genomic_DNA"/>
</dbReference>
<feature type="domain" description="Hedgehog/Intein (Hint)" evidence="1">
    <location>
        <begin position="154"/>
        <end position="293"/>
    </location>
</feature>
<dbReference type="RefSeq" id="WP_136461786.1">
    <property type="nucleotide sequence ID" value="NZ_SRKY01000001.1"/>
</dbReference>
<dbReference type="InterPro" id="IPR036844">
    <property type="entry name" value="Hint_dom_sf"/>
</dbReference>
<dbReference type="AlphaFoldDB" id="A0A4S4NGS6"/>
<keyword evidence="3" id="KW-1185">Reference proteome</keyword>
<proteinExistence type="predicted"/>
<dbReference type="SUPFAM" id="SSF51294">
    <property type="entry name" value="Hedgehog/intein (Hint) domain"/>
    <property type="match status" value="1"/>
</dbReference>
<evidence type="ECO:0000313" key="3">
    <source>
        <dbReference type="Proteomes" id="UP000306602"/>
    </source>
</evidence>
<reference evidence="2 3" key="1">
    <citation type="submission" date="2019-04" db="EMBL/GenBank/DDBJ databases">
        <title>Shimia ponticola sp. nov., isolated from seawater.</title>
        <authorList>
            <person name="Kim Y.-O."/>
            <person name="Yoon J.-H."/>
        </authorList>
    </citation>
    <scope>NUCLEOTIDE SEQUENCE [LARGE SCALE GENOMIC DNA]</scope>
    <source>
        <strain evidence="2 3">MYP11</strain>
    </source>
</reference>
<dbReference type="Gene3D" id="2.170.16.10">
    <property type="entry name" value="Hedgehog/Intein (Hint) domain"/>
    <property type="match status" value="1"/>
</dbReference>
<comment type="caution">
    <text evidence="2">The sequence shown here is derived from an EMBL/GenBank/DDBJ whole genome shotgun (WGS) entry which is preliminary data.</text>
</comment>
<gene>
    <name evidence="2" type="ORF">E4Z66_04720</name>
</gene>
<evidence type="ECO:0000259" key="1">
    <source>
        <dbReference type="Pfam" id="PF13403"/>
    </source>
</evidence>
<dbReference type="OrthoDB" id="6305173at2"/>
<sequence length="359" mass="38368">MAVYTFSGYATDTLVYDSAAGTWTLRSDYDPDLHTVTFTIADDDEYLSGDNFDDEVGNDSDQNASVTDTSGATIARGQVYDEEFYVLSDSAGTNIWVERIEIAGQHVGYLVSEPLVPGTVYTQTTFEDAANDDPDGATPDGNTASYAWFSNVACFVHGTQILTPSGARAVESLRVGDLVTTQGSGAQPIRWVGSRHVGAAQLAAYPELRPVALEPGWTGCQGRLLLSRQHGVLVRTPDMSEAKLARASQLLRLEGGAVRVASGVRSVTYVHFMLPHHEIVFANGVATESFYPGPQSVASLAPLARLSLLARFPSAKPQDLAVAYGAPVVPYARRRDLPAHVDAVAAIGLDDAQRCAEPS</sequence>
<dbReference type="Pfam" id="PF13403">
    <property type="entry name" value="Hint_2"/>
    <property type="match status" value="1"/>
</dbReference>
<accession>A0A4S4NGS6</accession>
<organism evidence="2 3">
    <name type="scientific">Aliishimia ponticola</name>
    <dbReference type="NCBI Taxonomy" id="2499833"/>
    <lineage>
        <taxon>Bacteria</taxon>
        <taxon>Pseudomonadati</taxon>
        <taxon>Pseudomonadota</taxon>
        <taxon>Alphaproteobacteria</taxon>
        <taxon>Rhodobacterales</taxon>
        <taxon>Paracoccaceae</taxon>
        <taxon>Aliishimia</taxon>
    </lineage>
</organism>